<proteinExistence type="predicted"/>
<name>A0A6J4VN39_9BACT</name>
<sequence length="56" mass="6111">MPTAEEQRHSAEFVPDAAVAVILPSAPITDTVRKVRSTLRTVSRWSGYSSPRDGRG</sequence>
<accession>A0A6J4VN39</accession>
<dbReference type="AlphaFoldDB" id="A0A6J4VN39"/>
<protein>
    <submittedName>
        <fullName evidence="1">Uncharacterized protein</fullName>
    </submittedName>
</protein>
<dbReference type="EMBL" id="CADCWL010000237">
    <property type="protein sequence ID" value="CAA9582708.1"/>
    <property type="molecule type" value="Genomic_DNA"/>
</dbReference>
<gene>
    <name evidence="1" type="ORF">AVDCRST_MAG19-4263</name>
</gene>
<reference evidence="1" key="1">
    <citation type="submission" date="2020-02" db="EMBL/GenBank/DDBJ databases">
        <authorList>
            <person name="Meier V. D."/>
        </authorList>
    </citation>
    <scope>NUCLEOTIDE SEQUENCE</scope>
    <source>
        <strain evidence="1">AVDCRST_MAG19</strain>
    </source>
</reference>
<organism evidence="1">
    <name type="scientific">uncultured Thermomicrobiales bacterium</name>
    <dbReference type="NCBI Taxonomy" id="1645740"/>
    <lineage>
        <taxon>Bacteria</taxon>
        <taxon>Pseudomonadati</taxon>
        <taxon>Thermomicrobiota</taxon>
        <taxon>Thermomicrobia</taxon>
        <taxon>Thermomicrobiales</taxon>
        <taxon>environmental samples</taxon>
    </lineage>
</organism>
<evidence type="ECO:0000313" key="1">
    <source>
        <dbReference type="EMBL" id="CAA9582708.1"/>
    </source>
</evidence>